<gene>
    <name evidence="15" type="primary">LOC115890721</name>
</gene>
<dbReference type="Pfam" id="PF00520">
    <property type="entry name" value="Ion_trans"/>
    <property type="match status" value="1"/>
</dbReference>
<dbReference type="Pfam" id="PF12796">
    <property type="entry name" value="Ank_2"/>
    <property type="match status" value="1"/>
</dbReference>
<feature type="repeat" description="ANK" evidence="11">
    <location>
        <begin position="278"/>
        <end position="305"/>
    </location>
</feature>
<keyword evidence="5" id="KW-0677">Repeat</keyword>
<evidence type="ECO:0000256" key="1">
    <source>
        <dbReference type="ARBA" id="ARBA00004141"/>
    </source>
</evidence>
<evidence type="ECO:0000313" key="14">
    <source>
        <dbReference type="Proteomes" id="UP000504635"/>
    </source>
</evidence>
<name>A0A6J2YUC1_SITOR</name>
<dbReference type="FunCoup" id="A0A6J2YUC1">
    <property type="interactions" value="78"/>
</dbReference>
<keyword evidence="8" id="KW-0406">Ion transport</keyword>
<accession>A0A6J2YUC1</accession>
<dbReference type="OrthoDB" id="2157354at2759"/>
<evidence type="ECO:0000256" key="4">
    <source>
        <dbReference type="ARBA" id="ARBA00022692"/>
    </source>
</evidence>
<dbReference type="SMART" id="SM00248">
    <property type="entry name" value="ANK"/>
    <property type="match status" value="6"/>
</dbReference>
<keyword evidence="3" id="KW-0716">Sensory transduction</keyword>
<dbReference type="GeneID" id="115890721"/>
<dbReference type="PROSITE" id="PS50297">
    <property type="entry name" value="ANK_REP_REGION"/>
    <property type="match status" value="2"/>
</dbReference>
<evidence type="ECO:0000256" key="7">
    <source>
        <dbReference type="ARBA" id="ARBA00023043"/>
    </source>
</evidence>
<feature type="domain" description="Ion transport" evidence="13">
    <location>
        <begin position="506"/>
        <end position="761"/>
    </location>
</feature>
<feature type="transmembrane region" description="Helical" evidence="12">
    <location>
        <begin position="644"/>
        <end position="663"/>
    </location>
</feature>
<dbReference type="InterPro" id="IPR005821">
    <property type="entry name" value="Ion_trans_dom"/>
</dbReference>
<reference evidence="15" key="1">
    <citation type="submission" date="2025-08" db="UniProtKB">
        <authorList>
            <consortium name="RefSeq"/>
        </authorList>
    </citation>
    <scope>IDENTIFICATION</scope>
    <source>
        <tissue evidence="15">Gonads</tissue>
    </source>
</reference>
<dbReference type="InterPro" id="IPR002110">
    <property type="entry name" value="Ankyrin_rpt"/>
</dbReference>
<evidence type="ECO:0000256" key="11">
    <source>
        <dbReference type="PROSITE-ProRule" id="PRU00023"/>
    </source>
</evidence>
<keyword evidence="2" id="KW-0813">Transport</keyword>
<feature type="transmembrane region" description="Helical" evidence="12">
    <location>
        <begin position="546"/>
        <end position="568"/>
    </location>
</feature>
<dbReference type="Gene3D" id="1.25.40.20">
    <property type="entry name" value="Ankyrin repeat-containing domain"/>
    <property type="match status" value="3"/>
</dbReference>
<protein>
    <submittedName>
        <fullName evidence="15">Transient receptor potential cation channel protein painless-like</fullName>
    </submittedName>
</protein>
<organism evidence="14 15">
    <name type="scientific">Sitophilus oryzae</name>
    <name type="common">Rice weevil</name>
    <name type="synonym">Curculio oryzae</name>
    <dbReference type="NCBI Taxonomy" id="7048"/>
    <lineage>
        <taxon>Eukaryota</taxon>
        <taxon>Metazoa</taxon>
        <taxon>Ecdysozoa</taxon>
        <taxon>Arthropoda</taxon>
        <taxon>Hexapoda</taxon>
        <taxon>Insecta</taxon>
        <taxon>Pterygota</taxon>
        <taxon>Neoptera</taxon>
        <taxon>Endopterygota</taxon>
        <taxon>Coleoptera</taxon>
        <taxon>Polyphaga</taxon>
        <taxon>Cucujiformia</taxon>
        <taxon>Curculionidae</taxon>
        <taxon>Dryophthorinae</taxon>
        <taxon>Sitophilus</taxon>
    </lineage>
</organism>
<dbReference type="GO" id="GO:0005216">
    <property type="term" value="F:monoatomic ion channel activity"/>
    <property type="evidence" value="ECO:0007669"/>
    <property type="project" value="InterPro"/>
</dbReference>
<feature type="transmembrane region" description="Helical" evidence="12">
    <location>
        <begin position="605"/>
        <end position="623"/>
    </location>
</feature>
<evidence type="ECO:0000313" key="15">
    <source>
        <dbReference type="RefSeq" id="XP_030766884.1"/>
    </source>
</evidence>
<dbReference type="CTD" id="37985"/>
<feature type="transmembrane region" description="Helical" evidence="12">
    <location>
        <begin position="580"/>
        <end position="599"/>
    </location>
</feature>
<evidence type="ECO:0000256" key="12">
    <source>
        <dbReference type="SAM" id="Phobius"/>
    </source>
</evidence>
<evidence type="ECO:0000256" key="8">
    <source>
        <dbReference type="ARBA" id="ARBA00023065"/>
    </source>
</evidence>
<keyword evidence="6 12" id="KW-1133">Transmembrane helix</keyword>
<dbReference type="InterPro" id="IPR036770">
    <property type="entry name" value="Ankyrin_rpt-contain_sf"/>
</dbReference>
<feature type="transmembrane region" description="Helical" evidence="12">
    <location>
        <begin position="729"/>
        <end position="750"/>
    </location>
</feature>
<feature type="repeat" description="ANK" evidence="11">
    <location>
        <begin position="353"/>
        <end position="385"/>
    </location>
</feature>
<dbReference type="PANTHER" id="PTHR47143:SF4">
    <property type="entry name" value="TRANSIENT RECEPTOR POTENTIAL CATION CHANNEL PROTEIN PAINLESS"/>
    <property type="match status" value="1"/>
</dbReference>
<dbReference type="Proteomes" id="UP000504635">
    <property type="component" value="Unplaced"/>
</dbReference>
<evidence type="ECO:0000256" key="6">
    <source>
        <dbReference type="ARBA" id="ARBA00022989"/>
    </source>
</evidence>
<keyword evidence="9 12" id="KW-0472">Membrane</keyword>
<evidence type="ECO:0000256" key="9">
    <source>
        <dbReference type="ARBA" id="ARBA00023136"/>
    </source>
</evidence>
<evidence type="ECO:0000259" key="13">
    <source>
        <dbReference type="Pfam" id="PF00520"/>
    </source>
</evidence>
<evidence type="ECO:0000256" key="3">
    <source>
        <dbReference type="ARBA" id="ARBA00022606"/>
    </source>
</evidence>
<keyword evidence="4 12" id="KW-0812">Transmembrane</keyword>
<dbReference type="PANTHER" id="PTHR47143">
    <property type="entry name" value="TRANSIENT RECEPTOR POTENTIAL CATION CHANNEL PROTEIN PAINLESS"/>
    <property type="match status" value="1"/>
</dbReference>
<dbReference type="Pfam" id="PF00023">
    <property type="entry name" value="Ank"/>
    <property type="match status" value="1"/>
</dbReference>
<dbReference type="GO" id="GO:0034703">
    <property type="term" value="C:cation channel complex"/>
    <property type="evidence" value="ECO:0007669"/>
    <property type="project" value="UniProtKB-ARBA"/>
</dbReference>
<dbReference type="RefSeq" id="XP_030766884.1">
    <property type="nucleotide sequence ID" value="XM_030911024.1"/>
</dbReference>
<keyword evidence="14" id="KW-1185">Reference proteome</keyword>
<sequence length="907" mass="104223">MENREFNGHISRKLERNSSQICPQPEEELLLAVLSNDTLKIEKLVGSQPSLLQHRYVEKVDNTILLVACSEKGVRGETVKTLLDLGANRRDKTSQEWEALHCAAGKGDFKTLQEVLRTEPGKIINVPAGGLNALHVLIRYSKVDPKDLFRCAELLINKGININHGDKNNRTASFWAKKKGMNNIEQLLENALNTQTKDEEDLSSEEINQLSVKDKLIKYLKERREDDLLRIEENIDDVVDETDSESTLLQICCEKGLTKATNYLLQRGADVNKITTINQNKPIRLATENGYSKIVKILLERGARITTDLLCICLKNIDSVTHNYKDCYDELMKNLVKKDPDEQLSILNGKDQSSYSPLHYAVRYADSNTLEELLKFGASLGSKNNYGIMPIEDIEPKILEKHLDNCVRFDKDKKSEKEDFQVRFDYRSLIPPYLKILNCSSRQDDKILMLKQLQIDPEAFDLKKELVNETEVIYFMSTAAEFKHLLKHPVISSFLFMKWRRIQWLFWVNLWFYVAFLLSLILYIFTDYAYYSSTEPIPSVKLIGRISYVVLFVTLLILAFREIFQMVIATKNYFRAYENYIEIVLIIITITIVFCESSYDTRKQLSAVAILLAAFELVLILGQHPYFSTNVVMLKTVSFNFFKFLGWYSILIIAFALSFFLLFTPSNITVQEAISAVGNTKNESSKSDEKEETFFDDPYKSVFKTVIMLTGEFDAGSINFNTFPVTSKIIFALFIFMIAIILLNLLNGLAVSDTQMIKNDAELVGYIARAKHVRYVETILLGNIVPVNFMEKISDICCCLPVPKFFHWSICRSFAEYACLFPKYLNYELILYPNRRGNVQVDTGSQSKGYRKSCFSCSGVFLDRETVRRTQSIIQSQKERNITDNIDLLMKKLDSILNIIDPKRQLM</sequence>
<comment type="subcellular location">
    <subcellularLocation>
        <location evidence="1">Membrane</location>
        <topology evidence="1">Multi-pass membrane protein</topology>
    </subcellularLocation>
</comment>
<proteinExistence type="predicted"/>
<dbReference type="PROSITE" id="PS50088">
    <property type="entry name" value="ANK_REPEAT"/>
    <property type="match status" value="2"/>
</dbReference>
<keyword evidence="10" id="KW-0407">Ion channel</keyword>
<evidence type="ECO:0000256" key="2">
    <source>
        <dbReference type="ARBA" id="ARBA00022448"/>
    </source>
</evidence>
<evidence type="ECO:0000256" key="10">
    <source>
        <dbReference type="ARBA" id="ARBA00023303"/>
    </source>
</evidence>
<dbReference type="InterPro" id="IPR052076">
    <property type="entry name" value="TRP_cation_channel"/>
</dbReference>
<dbReference type="AlphaFoldDB" id="A0A6J2YUC1"/>
<evidence type="ECO:0000256" key="5">
    <source>
        <dbReference type="ARBA" id="ARBA00022737"/>
    </source>
</evidence>
<keyword evidence="7 11" id="KW-0040">ANK repeat</keyword>
<feature type="transmembrane region" description="Helical" evidence="12">
    <location>
        <begin position="504"/>
        <end position="526"/>
    </location>
</feature>
<dbReference type="KEGG" id="soy:115890721"/>
<dbReference type="SUPFAM" id="SSF48403">
    <property type="entry name" value="Ankyrin repeat"/>
    <property type="match status" value="2"/>
</dbReference>
<dbReference type="InParanoid" id="A0A6J2YUC1"/>